<keyword evidence="6" id="KW-0472">Membrane</keyword>
<evidence type="ECO:0000256" key="6">
    <source>
        <dbReference type="RuleBase" id="RU364112"/>
    </source>
</evidence>
<dbReference type="InterPro" id="IPR051263">
    <property type="entry name" value="C-type_cytochrome_biogenesis"/>
</dbReference>
<feature type="domain" description="CcmH/CycL/Ccl2/NrfF N-terminal" evidence="7">
    <location>
        <begin position="7"/>
        <end position="143"/>
    </location>
</feature>
<comment type="function">
    <text evidence="6">Possible subunit of a heme lyase.</text>
</comment>
<evidence type="ECO:0000259" key="7">
    <source>
        <dbReference type="Pfam" id="PF03918"/>
    </source>
</evidence>
<sequence>MRRVFLAMFLFVSAPALAAQPDESLADASLEARAMALGRELRCVVCQNQSIEDSNASLAHDLRVLLRERLSGGDSNEAAIAYISARYGDFVLLKPPLKAMTALLWAGPALFLFGALALFLRFTRRGAVGPAPLTADEKAKLAAFFDERERA</sequence>
<evidence type="ECO:0000313" key="8">
    <source>
        <dbReference type="EMBL" id="QGM99527.1"/>
    </source>
</evidence>
<evidence type="ECO:0000256" key="3">
    <source>
        <dbReference type="ARBA" id="ARBA00022723"/>
    </source>
</evidence>
<dbReference type="GO" id="GO:0046872">
    <property type="term" value="F:metal ion binding"/>
    <property type="evidence" value="ECO:0007669"/>
    <property type="project" value="UniProtKB-KW"/>
</dbReference>
<evidence type="ECO:0000256" key="5">
    <source>
        <dbReference type="ARBA" id="ARBA00023004"/>
    </source>
</evidence>
<evidence type="ECO:0000256" key="1">
    <source>
        <dbReference type="ARBA" id="ARBA00010342"/>
    </source>
</evidence>
<keyword evidence="9" id="KW-1185">Reference proteome</keyword>
<dbReference type="InterPro" id="IPR005616">
    <property type="entry name" value="CcmH/CycL/Ccl2/NrfF_N"/>
</dbReference>
<gene>
    <name evidence="8" type="ORF">F7D14_03605</name>
</gene>
<dbReference type="PANTHER" id="PTHR47870:SF4">
    <property type="entry name" value="CYTOCHROME C-TYPE BIOGENESIS PROTEIN CYCH"/>
    <property type="match status" value="1"/>
</dbReference>
<dbReference type="InterPro" id="IPR038297">
    <property type="entry name" value="CcmH/CycL/NrfF/Ccl2_sf"/>
</dbReference>
<evidence type="ECO:0000256" key="4">
    <source>
        <dbReference type="ARBA" id="ARBA00022729"/>
    </source>
</evidence>
<dbReference type="GO" id="GO:0005886">
    <property type="term" value="C:plasma membrane"/>
    <property type="evidence" value="ECO:0007669"/>
    <property type="project" value="TreeGrafter"/>
</dbReference>
<feature type="transmembrane region" description="Helical" evidence="6">
    <location>
        <begin position="102"/>
        <end position="120"/>
    </location>
</feature>
<feature type="signal peptide" evidence="6">
    <location>
        <begin position="1"/>
        <end position="18"/>
    </location>
</feature>
<keyword evidence="5 6" id="KW-0408">Iron</keyword>
<organism evidence="8 9">
    <name type="scientific">Methylocystis parvus</name>
    <dbReference type="NCBI Taxonomy" id="134"/>
    <lineage>
        <taxon>Bacteria</taxon>
        <taxon>Pseudomonadati</taxon>
        <taxon>Pseudomonadota</taxon>
        <taxon>Alphaproteobacteria</taxon>
        <taxon>Hyphomicrobiales</taxon>
        <taxon>Methylocystaceae</taxon>
        <taxon>Methylocystis</taxon>
    </lineage>
</organism>
<comment type="similarity">
    <text evidence="1 6">Belongs to the CcmH/CycL/Ccl2/NrfF family.</text>
</comment>
<accession>A0A6B8M3I8</accession>
<keyword evidence="4 6" id="KW-0732">Signal</keyword>
<evidence type="ECO:0000313" key="9">
    <source>
        <dbReference type="Proteomes" id="UP000422569"/>
    </source>
</evidence>
<dbReference type="EMBL" id="CP044331">
    <property type="protein sequence ID" value="QGM99527.1"/>
    <property type="molecule type" value="Genomic_DNA"/>
</dbReference>
<dbReference type="PANTHER" id="PTHR47870">
    <property type="entry name" value="CYTOCHROME C-TYPE BIOGENESIS PROTEIN CCMH"/>
    <property type="match status" value="1"/>
</dbReference>
<dbReference type="Gene3D" id="1.10.8.640">
    <property type="entry name" value="Cytochrome C biogenesis protein"/>
    <property type="match status" value="1"/>
</dbReference>
<protein>
    <recommendedName>
        <fullName evidence="6">Cytochrome c-type biogenesis protein</fullName>
    </recommendedName>
</protein>
<dbReference type="AlphaFoldDB" id="A0A6B8M3I8"/>
<evidence type="ECO:0000256" key="2">
    <source>
        <dbReference type="ARBA" id="ARBA00022617"/>
    </source>
</evidence>
<name>A0A6B8M3I8_9HYPH</name>
<feature type="chain" id="PRO_5025714997" description="Cytochrome c-type biogenesis protein" evidence="6">
    <location>
        <begin position="19"/>
        <end position="151"/>
    </location>
</feature>
<dbReference type="Proteomes" id="UP000422569">
    <property type="component" value="Chromosome"/>
</dbReference>
<keyword evidence="6" id="KW-0812">Transmembrane</keyword>
<dbReference type="Pfam" id="PF03918">
    <property type="entry name" value="CcmH"/>
    <property type="match status" value="1"/>
</dbReference>
<reference evidence="8 9" key="1">
    <citation type="submission" date="2019-09" db="EMBL/GenBank/DDBJ databases">
        <title>Isolation and complete genome sequencing of Methylocystis species.</title>
        <authorList>
            <person name="Rumah B.L."/>
            <person name="Stead C.E."/>
            <person name="Stevens B.C."/>
            <person name="Minton N.P."/>
            <person name="Grosse-Honebrink A."/>
            <person name="Zhang Y."/>
        </authorList>
    </citation>
    <scope>NUCLEOTIDE SEQUENCE [LARGE SCALE GENOMIC DNA]</scope>
    <source>
        <strain evidence="8 9">BRCS2</strain>
    </source>
</reference>
<keyword evidence="3 6" id="KW-0479">Metal-binding</keyword>
<dbReference type="KEGG" id="mpar:F7D14_03605"/>
<keyword evidence="6" id="KW-1133">Transmembrane helix</keyword>
<keyword evidence="2 6" id="KW-0349">Heme</keyword>
<dbReference type="CDD" id="cd16378">
    <property type="entry name" value="CcmH_N"/>
    <property type="match status" value="1"/>
</dbReference>
<proteinExistence type="inferred from homology"/>